<protein>
    <submittedName>
        <fullName evidence="2">Uncharacterized protein</fullName>
    </submittedName>
</protein>
<accession>A0AA49GJM5</accession>
<evidence type="ECO:0000256" key="1">
    <source>
        <dbReference type="SAM" id="Phobius"/>
    </source>
</evidence>
<name>A0AA49GJM5_9BACT</name>
<evidence type="ECO:0000313" key="2">
    <source>
        <dbReference type="EMBL" id="WKN34911.1"/>
    </source>
</evidence>
<proteinExistence type="predicted"/>
<reference evidence="2" key="1">
    <citation type="journal article" date="2023" name="Comput. Struct. Biotechnol. J.">
        <title>Discovery of a novel marine Bacteroidetes with a rich repertoire of carbohydrate-active enzymes.</title>
        <authorList>
            <person name="Chen B."/>
            <person name="Liu G."/>
            <person name="Chen Q."/>
            <person name="Wang H."/>
            <person name="Liu L."/>
            <person name="Tang K."/>
        </authorList>
    </citation>
    <scope>NUCLEOTIDE SEQUENCE</scope>
    <source>
        <strain evidence="2">TK19036</strain>
    </source>
</reference>
<keyword evidence="1" id="KW-0472">Membrane</keyword>
<sequence length="115" mass="13234">MMPNLSHHWYIHLSRGLLSYLMCLYLIGFSWHLHSHTPSDSTYQTHQFDHDTDVLLSDQGCFLCDWLVHHTYTMPDLLPELALVTKNTVYFSFLQDIAFYQAPANGAPRAPPAVV</sequence>
<organism evidence="2">
    <name type="scientific">Roseihalotalea indica</name>
    <dbReference type="NCBI Taxonomy" id="2867963"/>
    <lineage>
        <taxon>Bacteria</taxon>
        <taxon>Pseudomonadati</taxon>
        <taxon>Bacteroidota</taxon>
        <taxon>Cytophagia</taxon>
        <taxon>Cytophagales</taxon>
        <taxon>Catalimonadaceae</taxon>
        <taxon>Roseihalotalea</taxon>
    </lineage>
</organism>
<feature type="transmembrane region" description="Helical" evidence="1">
    <location>
        <begin position="12"/>
        <end position="33"/>
    </location>
</feature>
<dbReference type="EMBL" id="CP120682">
    <property type="protein sequence ID" value="WKN34911.1"/>
    <property type="molecule type" value="Genomic_DNA"/>
</dbReference>
<dbReference type="AlphaFoldDB" id="A0AA49GJM5"/>
<keyword evidence="1" id="KW-0812">Transmembrane</keyword>
<gene>
    <name evidence="2" type="ORF">K4G66_21280</name>
</gene>
<reference evidence="2" key="2">
    <citation type="journal article" date="2024" name="Antonie Van Leeuwenhoek">
        <title>Roseihalotalea indica gen. nov., sp. nov., a halophilic Bacteroidetes from mesopelagic Southwest Indian Ocean with higher carbohydrate metabolic potential.</title>
        <authorList>
            <person name="Chen B."/>
            <person name="Zhang M."/>
            <person name="Lin D."/>
            <person name="Ye J."/>
            <person name="Tang K."/>
        </authorList>
    </citation>
    <scope>NUCLEOTIDE SEQUENCE</scope>
    <source>
        <strain evidence="2">TK19036</strain>
    </source>
</reference>
<keyword evidence="1" id="KW-1133">Transmembrane helix</keyword>